<evidence type="ECO:0000313" key="1">
    <source>
        <dbReference type="EMBL" id="ENV00432.1"/>
    </source>
</evidence>
<dbReference type="HOGENOM" id="CLU_2257622_0_0_6"/>
<gene>
    <name evidence="1" type="ORF">F969_00664</name>
</gene>
<proteinExistence type="predicted"/>
<accession>N8VKJ0</accession>
<sequence>MGLAFYGPYLMSSFSEYFSKPRTQEDFKHFLIAKLIQQYDARGEQIPRFSLNNGKLDTDSQELRLQYRYMLQGAQVFADLLDQVNDQKKRQEAAAAEQQNQNC</sequence>
<comment type="caution">
    <text evidence="1">The sequence shown here is derived from an EMBL/GenBank/DDBJ whole genome shotgun (WGS) entry which is preliminary data.</text>
</comment>
<reference evidence="1 2" key="1">
    <citation type="submission" date="2013-02" db="EMBL/GenBank/DDBJ databases">
        <title>The Genome Sequence of Acinetobacter sp. NIPH 899.</title>
        <authorList>
            <consortium name="The Broad Institute Genome Sequencing Platform"/>
            <consortium name="The Broad Institute Genome Sequencing Center for Infectious Disease"/>
            <person name="Cerqueira G."/>
            <person name="Feldgarden M."/>
            <person name="Courvalin P."/>
            <person name="Perichon B."/>
            <person name="Grillot-Courvalin C."/>
            <person name="Clermont D."/>
            <person name="Rocha E."/>
            <person name="Yoon E.-J."/>
            <person name="Nemec A."/>
            <person name="Walker B."/>
            <person name="Young S.K."/>
            <person name="Zeng Q."/>
            <person name="Gargeya S."/>
            <person name="Fitzgerald M."/>
            <person name="Haas B."/>
            <person name="Abouelleil A."/>
            <person name="Alvarado L."/>
            <person name="Arachchi H.M."/>
            <person name="Berlin A.M."/>
            <person name="Chapman S.B."/>
            <person name="Dewar J."/>
            <person name="Goldberg J."/>
            <person name="Griggs A."/>
            <person name="Gujja S."/>
            <person name="Hansen M."/>
            <person name="Howarth C."/>
            <person name="Imamovic A."/>
            <person name="Larimer J."/>
            <person name="McCowan C."/>
            <person name="Murphy C."/>
            <person name="Neiman D."/>
            <person name="Pearson M."/>
            <person name="Priest M."/>
            <person name="Roberts A."/>
            <person name="Saif S."/>
            <person name="Shea T."/>
            <person name="Sisk P."/>
            <person name="Sykes S."/>
            <person name="Wortman J."/>
            <person name="Nusbaum C."/>
            <person name="Birren B."/>
        </authorList>
    </citation>
    <scope>NUCLEOTIDE SEQUENCE [LARGE SCALE GENOMIC DNA]</scope>
    <source>
        <strain evidence="1 2">NIPH 899</strain>
    </source>
</reference>
<dbReference type="AlphaFoldDB" id="N8VKJ0"/>
<dbReference type="Proteomes" id="UP000013070">
    <property type="component" value="Unassembled WGS sequence"/>
</dbReference>
<organism evidence="1 2">
    <name type="scientific">Acinetobacter variabilis</name>
    <dbReference type="NCBI Taxonomy" id="70346"/>
    <lineage>
        <taxon>Bacteria</taxon>
        <taxon>Pseudomonadati</taxon>
        <taxon>Pseudomonadota</taxon>
        <taxon>Gammaproteobacteria</taxon>
        <taxon>Moraxellales</taxon>
        <taxon>Moraxellaceae</taxon>
        <taxon>Acinetobacter</taxon>
    </lineage>
</organism>
<dbReference type="EMBL" id="APPE01000031">
    <property type="protein sequence ID" value="ENV00432.1"/>
    <property type="molecule type" value="Genomic_DNA"/>
</dbReference>
<protein>
    <submittedName>
        <fullName evidence="1">Uncharacterized protein</fullName>
    </submittedName>
</protein>
<dbReference type="PATRIC" id="fig|1217710.3.peg.622"/>
<keyword evidence="2" id="KW-1185">Reference proteome</keyword>
<evidence type="ECO:0000313" key="2">
    <source>
        <dbReference type="Proteomes" id="UP000013070"/>
    </source>
</evidence>
<name>N8VKJ0_9GAMM</name>